<feature type="domain" description="RRM" evidence="4">
    <location>
        <begin position="125"/>
        <end position="203"/>
    </location>
</feature>
<evidence type="ECO:0000256" key="2">
    <source>
        <dbReference type="PROSITE-ProRule" id="PRU00176"/>
    </source>
</evidence>
<feature type="non-terminal residue" evidence="5">
    <location>
        <position position="265"/>
    </location>
</feature>
<dbReference type="EMBL" id="GBEZ01002270">
    <property type="protein sequence ID" value="JAC82766.1"/>
    <property type="molecule type" value="Transcribed_RNA"/>
</dbReference>
<dbReference type="GO" id="GO:0003723">
    <property type="term" value="F:RNA binding"/>
    <property type="evidence" value="ECO:0007669"/>
    <property type="project" value="UniProtKB-UniRule"/>
</dbReference>
<organism evidence="5">
    <name type="scientific">Tetraselmis sp. GSL018</name>
    <dbReference type="NCBI Taxonomy" id="582737"/>
    <lineage>
        <taxon>Eukaryota</taxon>
        <taxon>Viridiplantae</taxon>
        <taxon>Chlorophyta</taxon>
        <taxon>core chlorophytes</taxon>
        <taxon>Chlorodendrophyceae</taxon>
        <taxon>Chlorodendrales</taxon>
        <taxon>Chlorodendraceae</taxon>
        <taxon>Tetraselmis</taxon>
    </lineage>
</organism>
<dbReference type="AlphaFoldDB" id="A0A061SJ79"/>
<evidence type="ECO:0000313" key="5">
    <source>
        <dbReference type="EMBL" id="JAC82766.1"/>
    </source>
</evidence>
<protein>
    <submittedName>
        <fullName evidence="5">Cleavage and polyadenylation specificity factor subunit 6/7</fullName>
    </submittedName>
</protein>
<dbReference type="InterPro" id="IPR000504">
    <property type="entry name" value="RRM_dom"/>
</dbReference>
<dbReference type="InterPro" id="IPR012677">
    <property type="entry name" value="Nucleotide-bd_a/b_plait_sf"/>
</dbReference>
<dbReference type="Gene3D" id="3.30.70.330">
    <property type="match status" value="1"/>
</dbReference>
<reference evidence="5" key="1">
    <citation type="submission" date="2014-05" db="EMBL/GenBank/DDBJ databases">
        <title>The transcriptome of the halophilic microalga Tetraselmis sp. GSL018 isolated from the Great Salt Lake, Utah.</title>
        <authorList>
            <person name="Jinkerson R.E."/>
            <person name="D'Adamo S."/>
            <person name="Posewitz M.C."/>
        </authorList>
    </citation>
    <scope>NUCLEOTIDE SEQUENCE</scope>
    <source>
        <strain evidence="5">GSL018</strain>
    </source>
</reference>
<dbReference type="GO" id="GO:0005634">
    <property type="term" value="C:nucleus"/>
    <property type="evidence" value="ECO:0007669"/>
    <property type="project" value="UniProtKB-SubCell"/>
</dbReference>
<dbReference type="Pfam" id="PF00076">
    <property type="entry name" value="RRM_1"/>
    <property type="match status" value="1"/>
</dbReference>
<sequence length="265" mass="28024">MAEGEGVPESLPESLYDDEDLYGDVGLKTEEDLPEEDIPEEKPAVEGETDLYEDIYNDVQEPNLDGSIAVEEKGEDDLMPIEDLPAKGDHQPRKTGEPEKDRSGTGPAPNGHHPPPGFGLPPVVGAVHIGNLQWWTTDAELEAACGEYGQIANIKFLEDKSNGKSKGSAVVEFSDREGPFRCRDHLHGRLINGRNITVTMHLVPGGRAPAAAPRGAANGSARPAFSREEAVARVGRARSAIAIAAARARPGSGAAAPQGPMGAEG</sequence>
<comment type="similarity">
    <text evidence="1">Belongs to the RRM CPSF6/7 family.</text>
</comment>
<dbReference type="PROSITE" id="PS50102">
    <property type="entry name" value="RRM"/>
    <property type="match status" value="1"/>
</dbReference>
<dbReference type="SUPFAM" id="SSF54928">
    <property type="entry name" value="RNA-binding domain, RBD"/>
    <property type="match status" value="1"/>
</dbReference>
<accession>A0A061SJ79</accession>
<evidence type="ECO:0000256" key="1">
    <source>
        <dbReference type="ARBA" id="ARBA00006265"/>
    </source>
</evidence>
<feature type="region of interest" description="Disordered" evidence="3">
    <location>
        <begin position="1"/>
        <end position="122"/>
    </location>
</feature>
<feature type="compositionally biased region" description="Acidic residues" evidence="3">
    <location>
        <begin position="47"/>
        <end position="56"/>
    </location>
</feature>
<evidence type="ECO:0000256" key="3">
    <source>
        <dbReference type="SAM" id="MobiDB-lite"/>
    </source>
</evidence>
<feature type="compositionally biased region" description="Basic and acidic residues" evidence="3">
    <location>
        <begin position="84"/>
        <end position="103"/>
    </location>
</feature>
<dbReference type="InterPro" id="IPR034772">
    <property type="entry name" value="CPSF6/7"/>
</dbReference>
<evidence type="ECO:0000259" key="4">
    <source>
        <dbReference type="PROSITE" id="PS50102"/>
    </source>
</evidence>
<dbReference type="InterPro" id="IPR035979">
    <property type="entry name" value="RBD_domain_sf"/>
</dbReference>
<dbReference type="SMART" id="SM00360">
    <property type="entry name" value="RRM"/>
    <property type="match status" value="1"/>
</dbReference>
<dbReference type="GO" id="GO:0006397">
    <property type="term" value="P:mRNA processing"/>
    <property type="evidence" value="ECO:0007669"/>
    <property type="project" value="UniProtKB-KW"/>
</dbReference>
<keyword evidence="2" id="KW-0694">RNA-binding</keyword>
<proteinExistence type="inferred from homology"/>
<name>A0A061SJ79_9CHLO</name>
<gene>
    <name evidence="5" type="primary">CPSF6_7</name>
    <name evidence="5" type="ORF">TSPGSL018_4934</name>
</gene>
<dbReference type="PANTHER" id="PTHR23204">
    <property type="entry name" value="CLEAVAGE AND POLYADENYLATION SPECIFIC FACTOR"/>
    <property type="match status" value="1"/>
</dbReference>